<evidence type="ECO:0000256" key="12">
    <source>
        <dbReference type="ARBA" id="ARBA00022777"/>
    </source>
</evidence>
<dbReference type="GO" id="GO:0005886">
    <property type="term" value="C:plasma membrane"/>
    <property type="evidence" value="ECO:0007669"/>
    <property type="project" value="UniProtKB-SubCell"/>
</dbReference>
<dbReference type="Pfam" id="PF00069">
    <property type="entry name" value="Pkinase"/>
    <property type="match status" value="1"/>
</dbReference>
<feature type="binding site" evidence="19">
    <location>
        <position position="161"/>
    </location>
    <ligand>
        <name>ATP</name>
        <dbReference type="ChEBI" id="CHEBI:30616"/>
    </ligand>
</feature>
<evidence type="ECO:0000256" key="5">
    <source>
        <dbReference type="ARBA" id="ARBA00022553"/>
    </source>
</evidence>
<dbReference type="PANTHER" id="PTHR48005">
    <property type="entry name" value="LEUCINE RICH REPEAT KINASE 2"/>
    <property type="match status" value="1"/>
</dbReference>
<dbReference type="EMBL" id="JAPFFK010000016">
    <property type="protein sequence ID" value="KAJ6705261.1"/>
    <property type="molecule type" value="Genomic_DNA"/>
</dbReference>
<keyword evidence="5" id="KW-0597">Phosphoprotein</keyword>
<evidence type="ECO:0000256" key="8">
    <source>
        <dbReference type="ARBA" id="ARBA00022692"/>
    </source>
</evidence>
<dbReference type="InterPro" id="IPR011009">
    <property type="entry name" value="Kinase-like_dom_sf"/>
</dbReference>
<evidence type="ECO:0000256" key="10">
    <source>
        <dbReference type="ARBA" id="ARBA00022737"/>
    </source>
</evidence>
<keyword evidence="16" id="KW-0325">Glycoprotein</keyword>
<dbReference type="InterPro" id="IPR032675">
    <property type="entry name" value="LRR_dom_sf"/>
</dbReference>
<evidence type="ECO:0000256" key="19">
    <source>
        <dbReference type="PROSITE-ProRule" id="PRU10141"/>
    </source>
</evidence>
<accession>A0A9Q0QFA0</accession>
<dbReference type="GO" id="GO:0004674">
    <property type="term" value="F:protein serine/threonine kinase activity"/>
    <property type="evidence" value="ECO:0007669"/>
    <property type="project" value="UniProtKB-KW"/>
</dbReference>
<evidence type="ECO:0000313" key="23">
    <source>
        <dbReference type="EMBL" id="KAJ6705261.1"/>
    </source>
</evidence>
<dbReference type="PROSITE" id="PS50011">
    <property type="entry name" value="PROTEIN_KINASE_DOM"/>
    <property type="match status" value="1"/>
</dbReference>
<dbReference type="PROSITE" id="PS00108">
    <property type="entry name" value="PROTEIN_KINASE_ST"/>
    <property type="match status" value="1"/>
</dbReference>
<keyword evidence="12 23" id="KW-0418">Kinase</keyword>
<keyword evidence="9" id="KW-0732">Signal</keyword>
<evidence type="ECO:0000256" key="2">
    <source>
        <dbReference type="ARBA" id="ARBA00012513"/>
    </source>
</evidence>
<name>A0A9Q0QFA0_SALPP</name>
<evidence type="ECO:0000256" key="13">
    <source>
        <dbReference type="ARBA" id="ARBA00022840"/>
    </source>
</evidence>
<evidence type="ECO:0000256" key="1">
    <source>
        <dbReference type="ARBA" id="ARBA00004162"/>
    </source>
</evidence>
<keyword evidence="13 19" id="KW-0067">ATP-binding</keyword>
<dbReference type="SUPFAM" id="SSF56112">
    <property type="entry name" value="Protein kinase-like (PK-like)"/>
    <property type="match status" value="1"/>
</dbReference>
<evidence type="ECO:0000256" key="20">
    <source>
        <dbReference type="RuleBase" id="RU000304"/>
    </source>
</evidence>
<protein>
    <recommendedName>
        <fullName evidence="2">non-specific serine/threonine protein kinase</fullName>
        <ecNumber evidence="2">2.7.11.1</ecNumber>
    </recommendedName>
</protein>
<evidence type="ECO:0000256" key="21">
    <source>
        <dbReference type="SAM" id="Phobius"/>
    </source>
</evidence>
<dbReference type="FunFam" id="1.10.510.10:FF:000417">
    <property type="entry name" value="Leucine-rich repeat receptor-like protein kinase"/>
    <property type="match status" value="1"/>
</dbReference>
<keyword evidence="6" id="KW-0433">Leucine-rich repeat</keyword>
<comment type="subcellular location">
    <subcellularLocation>
        <location evidence="1">Cell membrane</location>
        <topology evidence="1">Single-pass membrane protein</topology>
    </subcellularLocation>
</comment>
<evidence type="ECO:0000256" key="11">
    <source>
        <dbReference type="ARBA" id="ARBA00022741"/>
    </source>
</evidence>
<gene>
    <name evidence="23" type="ORF">OIU79_010045</name>
</gene>
<proteinExistence type="inferred from homology"/>
<dbReference type="SMART" id="SM00220">
    <property type="entry name" value="S_TKc"/>
    <property type="match status" value="1"/>
</dbReference>
<comment type="catalytic activity">
    <reaction evidence="17">
        <text>L-threonyl-[protein] + ATP = O-phospho-L-threonyl-[protein] + ADP + H(+)</text>
        <dbReference type="Rhea" id="RHEA:46608"/>
        <dbReference type="Rhea" id="RHEA-COMP:11060"/>
        <dbReference type="Rhea" id="RHEA-COMP:11605"/>
        <dbReference type="ChEBI" id="CHEBI:15378"/>
        <dbReference type="ChEBI" id="CHEBI:30013"/>
        <dbReference type="ChEBI" id="CHEBI:30616"/>
        <dbReference type="ChEBI" id="CHEBI:61977"/>
        <dbReference type="ChEBI" id="CHEBI:456216"/>
        <dbReference type="EC" id="2.7.11.1"/>
    </reaction>
</comment>
<keyword evidence="24" id="KW-1185">Reference proteome</keyword>
<dbReference type="OrthoDB" id="2015831at2759"/>
<keyword evidence="4 20" id="KW-0723">Serine/threonine-protein kinase</keyword>
<evidence type="ECO:0000256" key="18">
    <source>
        <dbReference type="ARBA" id="ARBA00048679"/>
    </source>
</evidence>
<evidence type="ECO:0000256" key="15">
    <source>
        <dbReference type="ARBA" id="ARBA00023136"/>
    </source>
</evidence>
<dbReference type="InterPro" id="IPR017441">
    <property type="entry name" value="Protein_kinase_ATP_BS"/>
</dbReference>
<comment type="catalytic activity">
    <reaction evidence="18">
        <text>L-seryl-[protein] + ATP = O-phospho-L-seryl-[protein] + ADP + H(+)</text>
        <dbReference type="Rhea" id="RHEA:17989"/>
        <dbReference type="Rhea" id="RHEA-COMP:9863"/>
        <dbReference type="Rhea" id="RHEA-COMP:11604"/>
        <dbReference type="ChEBI" id="CHEBI:15378"/>
        <dbReference type="ChEBI" id="CHEBI:29999"/>
        <dbReference type="ChEBI" id="CHEBI:30616"/>
        <dbReference type="ChEBI" id="CHEBI:83421"/>
        <dbReference type="ChEBI" id="CHEBI:456216"/>
        <dbReference type="EC" id="2.7.11.1"/>
    </reaction>
</comment>
<evidence type="ECO:0000313" key="24">
    <source>
        <dbReference type="Proteomes" id="UP001151532"/>
    </source>
</evidence>
<dbReference type="GO" id="GO:0005524">
    <property type="term" value="F:ATP binding"/>
    <property type="evidence" value="ECO:0007669"/>
    <property type="project" value="UniProtKB-UniRule"/>
</dbReference>
<dbReference type="Gene3D" id="3.30.200.20">
    <property type="entry name" value="Phosphorylase Kinase, domain 1"/>
    <property type="match status" value="1"/>
</dbReference>
<evidence type="ECO:0000256" key="7">
    <source>
        <dbReference type="ARBA" id="ARBA00022679"/>
    </source>
</evidence>
<evidence type="ECO:0000256" key="9">
    <source>
        <dbReference type="ARBA" id="ARBA00022729"/>
    </source>
</evidence>
<dbReference type="Gene3D" id="3.80.10.10">
    <property type="entry name" value="Ribonuclease Inhibitor"/>
    <property type="match status" value="1"/>
</dbReference>
<dbReference type="InterPro" id="IPR000719">
    <property type="entry name" value="Prot_kinase_dom"/>
</dbReference>
<keyword evidence="14 21" id="KW-1133">Transmembrane helix</keyword>
<reference evidence="23" key="2">
    <citation type="journal article" date="2023" name="Int. J. Mol. Sci.">
        <title>De Novo Assembly and Annotation of 11 Diverse Shrub Willow (Salix) Genomes Reveals Novel Gene Organization in Sex-Linked Regions.</title>
        <authorList>
            <person name="Hyden B."/>
            <person name="Feng K."/>
            <person name="Yates T.B."/>
            <person name="Jawdy S."/>
            <person name="Cereghino C."/>
            <person name="Smart L.B."/>
            <person name="Muchero W."/>
        </authorList>
    </citation>
    <scope>NUCLEOTIDE SEQUENCE</scope>
    <source>
        <tissue evidence="23">Shoot tip</tissue>
    </source>
</reference>
<evidence type="ECO:0000256" key="3">
    <source>
        <dbReference type="ARBA" id="ARBA00022475"/>
    </source>
</evidence>
<keyword evidence="11 19" id="KW-0547">Nucleotide-binding</keyword>
<dbReference type="FunFam" id="3.30.200.20:FF:000687">
    <property type="entry name" value="LRR receptor-like serine/threonine-protein kinase GSO1"/>
    <property type="match status" value="1"/>
</dbReference>
<organism evidence="23 24">
    <name type="scientific">Salix purpurea</name>
    <name type="common">Purple osier willow</name>
    <dbReference type="NCBI Taxonomy" id="77065"/>
    <lineage>
        <taxon>Eukaryota</taxon>
        <taxon>Viridiplantae</taxon>
        <taxon>Streptophyta</taxon>
        <taxon>Embryophyta</taxon>
        <taxon>Tracheophyta</taxon>
        <taxon>Spermatophyta</taxon>
        <taxon>Magnoliopsida</taxon>
        <taxon>eudicotyledons</taxon>
        <taxon>Gunneridae</taxon>
        <taxon>Pentapetalae</taxon>
        <taxon>rosids</taxon>
        <taxon>fabids</taxon>
        <taxon>Malpighiales</taxon>
        <taxon>Salicaceae</taxon>
        <taxon>Saliceae</taxon>
        <taxon>Salix</taxon>
    </lineage>
</organism>
<keyword evidence="23" id="KW-0675">Receptor</keyword>
<dbReference type="PROSITE" id="PS00107">
    <property type="entry name" value="PROTEIN_KINASE_ATP"/>
    <property type="match status" value="1"/>
</dbReference>
<evidence type="ECO:0000259" key="22">
    <source>
        <dbReference type="PROSITE" id="PS50011"/>
    </source>
</evidence>
<keyword evidence="3" id="KW-1003">Cell membrane</keyword>
<dbReference type="Gene3D" id="1.10.510.10">
    <property type="entry name" value="Transferase(Phosphotransferase) domain 1"/>
    <property type="match status" value="1"/>
</dbReference>
<evidence type="ECO:0000256" key="14">
    <source>
        <dbReference type="ARBA" id="ARBA00022989"/>
    </source>
</evidence>
<keyword evidence="10" id="KW-0677">Repeat</keyword>
<dbReference type="Proteomes" id="UP001151532">
    <property type="component" value="Chromosome 3"/>
</dbReference>
<evidence type="ECO:0000256" key="4">
    <source>
        <dbReference type="ARBA" id="ARBA00022527"/>
    </source>
</evidence>
<comment type="caution">
    <text evidence="23">The sequence shown here is derived from an EMBL/GenBank/DDBJ whole genome shotgun (WGS) entry which is preliminary data.</text>
</comment>
<dbReference type="PANTHER" id="PTHR48005:SF85">
    <property type="entry name" value="PROTEIN KINASE DOMAIN-CONTAINING PROTEIN"/>
    <property type="match status" value="1"/>
</dbReference>
<evidence type="ECO:0000256" key="17">
    <source>
        <dbReference type="ARBA" id="ARBA00047899"/>
    </source>
</evidence>
<keyword evidence="15 21" id="KW-0472">Membrane</keyword>
<sequence>MSSLGKLNLSFNNLQGKLGEQFSHWPTEAFEGNLQLCGGPLDHCSVSSQRSGLSESSVVVISAITTLTAVALLAFGLALFIKHRREFLKRVSEVNCIYSSSSSQAQRKPLFMKGTAKRDYRWDDIMEATNNLSDDFIIGSGGSGTVYRVGLKGGETVAVKKILWKDEFLLNKSFTREVKTLGRIRHRHLVKLIGYCSSKGAGCNLLIYEFMENGSSWDWLHQQPENIKKRQSLDWETRLKIGLGLAQGVEYLHHDCVPKIIHRDIKSSNILLDSNMEAHLGDFGLAKALEENYDSNTESHSWFAGSYGYIAPEYAYSLKATEKSDVYSMGIVLIELVSGKMPTDASFGVDMDMVRWVEKHMEMQGGCAREELIDPALKPLLPCEESAAYQLLEIALQCTKTTPQERPSSRQACDQLLHLYKNRMVDFDKMNNDPYS</sequence>
<keyword evidence="8 21" id="KW-0812">Transmembrane</keyword>
<evidence type="ECO:0000256" key="6">
    <source>
        <dbReference type="ARBA" id="ARBA00022614"/>
    </source>
</evidence>
<dbReference type="InterPro" id="IPR008271">
    <property type="entry name" value="Ser/Thr_kinase_AS"/>
</dbReference>
<keyword evidence="7" id="KW-0808">Transferase</keyword>
<feature type="domain" description="Protein kinase" evidence="22">
    <location>
        <begin position="132"/>
        <end position="421"/>
    </location>
</feature>
<feature type="transmembrane region" description="Helical" evidence="21">
    <location>
        <begin position="58"/>
        <end position="81"/>
    </location>
</feature>
<reference evidence="23" key="1">
    <citation type="submission" date="2022-11" db="EMBL/GenBank/DDBJ databases">
        <authorList>
            <person name="Hyden B.L."/>
            <person name="Feng K."/>
            <person name="Yates T."/>
            <person name="Jawdy S."/>
            <person name="Smart L.B."/>
            <person name="Muchero W."/>
        </authorList>
    </citation>
    <scope>NUCLEOTIDE SEQUENCE</scope>
    <source>
        <tissue evidence="23">Shoot tip</tissue>
    </source>
</reference>
<dbReference type="AlphaFoldDB" id="A0A9Q0QFA0"/>
<dbReference type="InterPro" id="IPR051420">
    <property type="entry name" value="Ser_Thr_Kinases_DiverseReg"/>
</dbReference>
<evidence type="ECO:0000256" key="16">
    <source>
        <dbReference type="ARBA" id="ARBA00023180"/>
    </source>
</evidence>
<dbReference type="EC" id="2.7.11.1" evidence="2"/>
<comment type="similarity">
    <text evidence="20">Belongs to the protein kinase superfamily.</text>
</comment>